<accession>A0A4Z1GA60</accession>
<dbReference type="EMBL" id="PQXK01000223">
    <property type="protein sequence ID" value="TGO33874.1"/>
    <property type="molecule type" value="Genomic_DNA"/>
</dbReference>
<dbReference type="AlphaFoldDB" id="A0A4Z1GA60"/>
<feature type="compositionally biased region" description="Basic residues" evidence="1">
    <location>
        <begin position="67"/>
        <end position="77"/>
    </location>
</feature>
<proteinExistence type="predicted"/>
<reference evidence="2 3" key="1">
    <citation type="submission" date="2017-12" db="EMBL/GenBank/DDBJ databases">
        <title>Comparative genomics of Botrytis spp.</title>
        <authorList>
            <person name="Valero-Jimenez C.A."/>
            <person name="Tapia P."/>
            <person name="Veloso J."/>
            <person name="Silva-Moreno E."/>
            <person name="Staats M."/>
            <person name="Valdes J.H."/>
            <person name="Van Kan J.A.L."/>
        </authorList>
    </citation>
    <scope>NUCLEOTIDE SEQUENCE [LARGE SCALE GENOMIC DNA]</scope>
    <source>
        <strain evidence="2 3">Bh0001</strain>
    </source>
</reference>
<evidence type="ECO:0000313" key="3">
    <source>
        <dbReference type="Proteomes" id="UP000297814"/>
    </source>
</evidence>
<keyword evidence="3" id="KW-1185">Reference proteome</keyword>
<comment type="caution">
    <text evidence="2">The sequence shown here is derived from an EMBL/GenBank/DDBJ whole genome shotgun (WGS) entry which is preliminary data.</text>
</comment>
<name>A0A4Z1GA60_9HELO</name>
<protein>
    <submittedName>
        <fullName evidence="2">Uncharacterized protein</fullName>
    </submittedName>
</protein>
<feature type="compositionally biased region" description="Low complexity" evidence="1">
    <location>
        <begin position="1"/>
        <end position="39"/>
    </location>
</feature>
<sequence length="77" mass="8226">MPATSQTSSTRQNSSSNTGSTTAHKKTTSGSSKKATTASFIAGAPRTTSPKPIDPNAKAQDPPQRREQRRHPDHPKK</sequence>
<evidence type="ECO:0000256" key="1">
    <source>
        <dbReference type="SAM" id="MobiDB-lite"/>
    </source>
</evidence>
<gene>
    <name evidence="2" type="ORF">BHYA_0223g00060</name>
</gene>
<evidence type="ECO:0000313" key="2">
    <source>
        <dbReference type="EMBL" id="TGO33874.1"/>
    </source>
</evidence>
<feature type="region of interest" description="Disordered" evidence="1">
    <location>
        <begin position="1"/>
        <end position="77"/>
    </location>
</feature>
<organism evidence="2 3">
    <name type="scientific">Botrytis hyacinthi</name>
    <dbReference type="NCBI Taxonomy" id="278943"/>
    <lineage>
        <taxon>Eukaryota</taxon>
        <taxon>Fungi</taxon>
        <taxon>Dikarya</taxon>
        <taxon>Ascomycota</taxon>
        <taxon>Pezizomycotina</taxon>
        <taxon>Leotiomycetes</taxon>
        <taxon>Helotiales</taxon>
        <taxon>Sclerotiniaceae</taxon>
        <taxon>Botrytis</taxon>
    </lineage>
</organism>
<dbReference type="Proteomes" id="UP000297814">
    <property type="component" value="Unassembled WGS sequence"/>
</dbReference>